<dbReference type="Proteomes" id="UP000186817">
    <property type="component" value="Unassembled WGS sequence"/>
</dbReference>
<evidence type="ECO:0000313" key="2">
    <source>
        <dbReference type="Proteomes" id="UP000186817"/>
    </source>
</evidence>
<accession>A0A1Q9C4C9</accession>
<gene>
    <name evidence="1" type="ORF">AK812_SmicGene42126</name>
</gene>
<dbReference type="OrthoDB" id="435147at2759"/>
<reference evidence="1 2" key="1">
    <citation type="submission" date="2016-02" db="EMBL/GenBank/DDBJ databases">
        <title>Genome analysis of coral dinoflagellate symbionts highlights evolutionary adaptations to a symbiotic lifestyle.</title>
        <authorList>
            <person name="Aranda M."/>
            <person name="Li Y."/>
            <person name="Liew Y.J."/>
            <person name="Baumgarten S."/>
            <person name="Simakov O."/>
            <person name="Wilson M."/>
            <person name="Piel J."/>
            <person name="Ashoor H."/>
            <person name="Bougouffa S."/>
            <person name="Bajic V.B."/>
            <person name="Ryu T."/>
            <person name="Ravasi T."/>
            <person name="Bayer T."/>
            <person name="Micklem G."/>
            <person name="Kim H."/>
            <person name="Bhak J."/>
            <person name="Lajeunesse T.C."/>
            <person name="Voolstra C.R."/>
        </authorList>
    </citation>
    <scope>NUCLEOTIDE SEQUENCE [LARGE SCALE GENOMIC DNA]</scope>
    <source>
        <strain evidence="1 2">CCMP2467</strain>
    </source>
</reference>
<dbReference type="AlphaFoldDB" id="A0A1Q9C4C9"/>
<evidence type="ECO:0000313" key="1">
    <source>
        <dbReference type="EMBL" id="OLP77778.1"/>
    </source>
</evidence>
<proteinExistence type="predicted"/>
<sequence length="242" mass="26363">MSSSVRSRDPVVSRCEVEDHSGVYHEAADDTQDHHRRCLQAWRSSSLAAALGAGLGLAAAKALKLRAKVAYNTAFVTGSTAGAAIATVLLRYGRGHEGLAPKDGSLLVAAAFAAETFQQVVHNKFCSFLFRVEACRQYELNLDKKQVRHIRSGEVACIEELGDAKWSLLKNYSTQGEVGLRFTGGNVHNATGPRCPWCVARANISWTTDCLPLALMLLIFGEAERMHQNLAISTPPQLKREV</sequence>
<name>A0A1Q9C4C9_SYMMI</name>
<keyword evidence="2" id="KW-1185">Reference proteome</keyword>
<organism evidence="1 2">
    <name type="scientific">Symbiodinium microadriaticum</name>
    <name type="common">Dinoflagellate</name>
    <name type="synonym">Zooxanthella microadriatica</name>
    <dbReference type="NCBI Taxonomy" id="2951"/>
    <lineage>
        <taxon>Eukaryota</taxon>
        <taxon>Sar</taxon>
        <taxon>Alveolata</taxon>
        <taxon>Dinophyceae</taxon>
        <taxon>Suessiales</taxon>
        <taxon>Symbiodiniaceae</taxon>
        <taxon>Symbiodinium</taxon>
    </lineage>
</organism>
<comment type="caution">
    <text evidence="1">The sequence shown here is derived from an EMBL/GenBank/DDBJ whole genome shotgun (WGS) entry which is preliminary data.</text>
</comment>
<dbReference type="EMBL" id="LSRX01001714">
    <property type="protein sequence ID" value="OLP77778.1"/>
    <property type="molecule type" value="Genomic_DNA"/>
</dbReference>
<protein>
    <submittedName>
        <fullName evidence="1">Uncharacterized protein</fullName>
    </submittedName>
</protein>